<keyword evidence="3" id="KW-1185">Reference proteome</keyword>
<sequence>MGHSRRQLLWTNKNNTVIKFLFFLTDAKHIKKASLNFFIKGHTKNNCDRGFGNLERKYAHSDVWSLRQLVDIMGDSATSSNAVLLENSQCFRSFREPLNTPYKDLSGLTKYLMFVMSSDKPGVVICRKRPSDPGDSRDLLRKVIAKDMTDGHVRDIWRCVKPVEPNAINPEKLVDLFKKLKDYIPPEHVRDPLYRLPPRRVLFPRL</sequence>
<protein>
    <recommendedName>
        <fullName evidence="1">DUF7869 domain-containing protein</fullName>
    </recommendedName>
</protein>
<gene>
    <name evidence="2" type="ORF">N0F65_006004</name>
</gene>
<comment type="caution">
    <text evidence="2">The sequence shown here is derived from an EMBL/GenBank/DDBJ whole genome shotgun (WGS) entry which is preliminary data.</text>
</comment>
<evidence type="ECO:0000313" key="2">
    <source>
        <dbReference type="EMBL" id="DBA01856.1"/>
    </source>
</evidence>
<evidence type="ECO:0000313" key="3">
    <source>
        <dbReference type="Proteomes" id="UP001146120"/>
    </source>
</evidence>
<reference evidence="2" key="2">
    <citation type="journal article" date="2023" name="Microbiol Resour">
        <title>Decontamination and Annotation of the Draft Genome Sequence of the Oomycete Lagenidium giganteum ARSEF 373.</title>
        <authorList>
            <person name="Morgan W.R."/>
            <person name="Tartar A."/>
        </authorList>
    </citation>
    <scope>NUCLEOTIDE SEQUENCE</scope>
    <source>
        <strain evidence="2">ARSEF 373</strain>
    </source>
</reference>
<accession>A0AAV2Z3E6</accession>
<dbReference type="PANTHER" id="PTHR34415">
    <property type="entry name" value="INTEGRASE CATALYTIC DOMAIN-CONTAINING PROTEIN"/>
    <property type="match status" value="1"/>
</dbReference>
<dbReference type="Proteomes" id="UP001146120">
    <property type="component" value="Unassembled WGS sequence"/>
</dbReference>
<dbReference type="InterPro" id="IPR057191">
    <property type="entry name" value="DUF7869"/>
</dbReference>
<reference evidence="2" key="1">
    <citation type="submission" date="2022-11" db="EMBL/GenBank/DDBJ databases">
        <authorList>
            <person name="Morgan W.R."/>
            <person name="Tartar A."/>
        </authorList>
    </citation>
    <scope>NUCLEOTIDE SEQUENCE</scope>
    <source>
        <strain evidence="2">ARSEF 373</strain>
    </source>
</reference>
<dbReference type="PANTHER" id="PTHR34415:SF1">
    <property type="entry name" value="INTEGRASE CATALYTIC DOMAIN-CONTAINING PROTEIN"/>
    <property type="match status" value="1"/>
</dbReference>
<dbReference type="EMBL" id="DAKRPA010000040">
    <property type="protein sequence ID" value="DBA01856.1"/>
    <property type="molecule type" value="Genomic_DNA"/>
</dbReference>
<feature type="domain" description="DUF7869" evidence="1">
    <location>
        <begin position="12"/>
        <end position="125"/>
    </location>
</feature>
<organism evidence="2 3">
    <name type="scientific">Lagenidium giganteum</name>
    <dbReference type="NCBI Taxonomy" id="4803"/>
    <lineage>
        <taxon>Eukaryota</taxon>
        <taxon>Sar</taxon>
        <taxon>Stramenopiles</taxon>
        <taxon>Oomycota</taxon>
        <taxon>Peronosporomycetes</taxon>
        <taxon>Pythiales</taxon>
        <taxon>Pythiaceae</taxon>
    </lineage>
</organism>
<name>A0AAV2Z3E6_9STRA</name>
<proteinExistence type="predicted"/>
<evidence type="ECO:0000259" key="1">
    <source>
        <dbReference type="Pfam" id="PF25273"/>
    </source>
</evidence>
<dbReference type="AlphaFoldDB" id="A0AAV2Z3E6"/>
<dbReference type="Pfam" id="PF25273">
    <property type="entry name" value="DUF7869"/>
    <property type="match status" value="1"/>
</dbReference>